<protein>
    <submittedName>
        <fullName evidence="2">Uncharacterized protein</fullName>
    </submittedName>
</protein>
<sequence length="114" mass="12605">MTKGNTLKEVDGIDDTIATIARSNALREADDIDANIVTMLAGKSLQEAEELYAGWKAMLSPVFKKMVDQGYTPQKVKRDIENKRIPGLTDEGAAAIGQLFPVYWKSVYGSKKLR</sequence>
<dbReference type="EMBL" id="RCMI01001363">
    <property type="protein sequence ID" value="KAG2886072.1"/>
    <property type="molecule type" value="Genomic_DNA"/>
</dbReference>
<evidence type="ECO:0000313" key="6">
    <source>
        <dbReference type="Proteomes" id="UP000736787"/>
    </source>
</evidence>
<organism evidence="2 6">
    <name type="scientific">Phytophthora cactorum</name>
    <dbReference type="NCBI Taxonomy" id="29920"/>
    <lineage>
        <taxon>Eukaryota</taxon>
        <taxon>Sar</taxon>
        <taxon>Stramenopiles</taxon>
        <taxon>Oomycota</taxon>
        <taxon>Peronosporomycetes</taxon>
        <taxon>Peronosporales</taxon>
        <taxon>Peronosporaceae</taxon>
        <taxon>Phytophthora</taxon>
    </lineage>
</organism>
<gene>
    <name evidence="1" type="ORF">PC113_g23909</name>
    <name evidence="3" type="ORF">PC115_g20777</name>
    <name evidence="2" type="ORF">PC117_g26482</name>
    <name evidence="4" type="ORF">PC118_g23860</name>
    <name evidence="5" type="ORF">PC129_g23881</name>
</gene>
<dbReference type="Proteomes" id="UP000735874">
    <property type="component" value="Unassembled WGS sequence"/>
</dbReference>
<proteinExistence type="predicted"/>
<comment type="caution">
    <text evidence="2">The sequence shown here is derived from an EMBL/GenBank/DDBJ whole genome shotgun (WGS) entry which is preliminary data.</text>
</comment>
<evidence type="ECO:0000313" key="2">
    <source>
        <dbReference type="EMBL" id="KAG2880922.1"/>
    </source>
</evidence>
<dbReference type="VEuPathDB" id="FungiDB:PC110_g14555"/>
<evidence type="ECO:0000313" key="1">
    <source>
        <dbReference type="EMBL" id="KAG2809083.1"/>
    </source>
</evidence>
<dbReference type="EMBL" id="RCMG01002527">
    <property type="protein sequence ID" value="KAG2809083.1"/>
    <property type="molecule type" value="Genomic_DNA"/>
</dbReference>
<evidence type="ECO:0000313" key="4">
    <source>
        <dbReference type="EMBL" id="KAG2957774.1"/>
    </source>
</evidence>
<dbReference type="EMBL" id="RCML01002484">
    <property type="protein sequence ID" value="KAG2957774.1"/>
    <property type="molecule type" value="Genomic_DNA"/>
</dbReference>
<dbReference type="Proteomes" id="UP000774804">
    <property type="component" value="Unassembled WGS sequence"/>
</dbReference>
<name>A0A8T1AF74_9STRA</name>
<reference evidence="2" key="1">
    <citation type="submission" date="2018-10" db="EMBL/GenBank/DDBJ databases">
        <title>Effector identification in a new, highly contiguous assembly of the strawberry crown rot pathogen Phytophthora cactorum.</title>
        <authorList>
            <person name="Armitage A.D."/>
            <person name="Nellist C.F."/>
            <person name="Bates H."/>
            <person name="Vickerstaff R.J."/>
            <person name="Harrison R.J."/>
        </authorList>
    </citation>
    <scope>NUCLEOTIDE SEQUENCE</scope>
    <source>
        <strain evidence="1">15-7</strain>
        <strain evidence="3">4032</strain>
        <strain evidence="2">4040</strain>
        <strain evidence="4">P415</strain>
        <strain evidence="5">P421</strain>
    </source>
</reference>
<dbReference type="EMBL" id="RCMV01003008">
    <property type="protein sequence ID" value="KAG3200285.1"/>
    <property type="molecule type" value="Genomic_DNA"/>
</dbReference>
<dbReference type="Proteomes" id="UP000697107">
    <property type="component" value="Unassembled WGS sequence"/>
</dbReference>
<dbReference type="Proteomes" id="UP000760860">
    <property type="component" value="Unassembled WGS sequence"/>
</dbReference>
<accession>A0A8T1AF74</accession>
<evidence type="ECO:0000313" key="3">
    <source>
        <dbReference type="EMBL" id="KAG2886072.1"/>
    </source>
</evidence>
<dbReference type="Proteomes" id="UP000736787">
    <property type="component" value="Unassembled WGS sequence"/>
</dbReference>
<dbReference type="EMBL" id="RCMK01002477">
    <property type="protein sequence ID" value="KAG2880922.1"/>
    <property type="molecule type" value="Genomic_DNA"/>
</dbReference>
<evidence type="ECO:0000313" key="5">
    <source>
        <dbReference type="EMBL" id="KAG3200285.1"/>
    </source>
</evidence>
<dbReference type="AlphaFoldDB" id="A0A8T1AF74"/>